<reference evidence="3" key="1">
    <citation type="submission" date="2020-05" db="EMBL/GenBank/DDBJ databases">
        <authorList>
            <person name="Chiriac C."/>
            <person name="Salcher M."/>
            <person name="Ghai R."/>
            <person name="Kavagutti S V."/>
        </authorList>
    </citation>
    <scope>NUCLEOTIDE SEQUENCE</scope>
</reference>
<evidence type="ECO:0000313" key="1">
    <source>
        <dbReference type="EMBL" id="CAB4154543.1"/>
    </source>
</evidence>
<evidence type="ECO:0000313" key="2">
    <source>
        <dbReference type="EMBL" id="CAB4173861.1"/>
    </source>
</evidence>
<name>A0A6J5RDH9_9CAUD</name>
<organism evidence="3">
    <name type="scientific">uncultured Caudovirales phage</name>
    <dbReference type="NCBI Taxonomy" id="2100421"/>
    <lineage>
        <taxon>Viruses</taxon>
        <taxon>Duplodnaviria</taxon>
        <taxon>Heunggongvirae</taxon>
        <taxon>Uroviricota</taxon>
        <taxon>Caudoviricetes</taxon>
        <taxon>Peduoviridae</taxon>
        <taxon>Maltschvirus</taxon>
        <taxon>Maltschvirus maltsch</taxon>
    </lineage>
</organism>
<dbReference type="EMBL" id="LR797189">
    <property type="protein sequence ID" value="CAB4192447.1"/>
    <property type="molecule type" value="Genomic_DNA"/>
</dbReference>
<dbReference type="EMBL" id="LR796621">
    <property type="protein sequence ID" value="CAB4154543.1"/>
    <property type="molecule type" value="Genomic_DNA"/>
</dbReference>
<gene>
    <name evidence="3" type="ORF">UFOVP1232_28</name>
    <name evidence="4" type="ORF">UFOVP1572_33</name>
    <name evidence="1" type="ORF">UFOVP644_14</name>
    <name evidence="2" type="ORF">UFOVP958_16</name>
</gene>
<evidence type="ECO:0000313" key="4">
    <source>
        <dbReference type="EMBL" id="CAB5230584.1"/>
    </source>
</evidence>
<accession>A0A6J5RDH9</accession>
<dbReference type="EMBL" id="LR796908">
    <property type="protein sequence ID" value="CAB4173861.1"/>
    <property type="molecule type" value="Genomic_DNA"/>
</dbReference>
<evidence type="ECO:0000313" key="3">
    <source>
        <dbReference type="EMBL" id="CAB4192447.1"/>
    </source>
</evidence>
<protein>
    <submittedName>
        <fullName evidence="3">Uncharacterized protein</fullName>
    </submittedName>
</protein>
<dbReference type="EMBL" id="LR798421">
    <property type="protein sequence ID" value="CAB5230584.1"/>
    <property type="molecule type" value="Genomic_DNA"/>
</dbReference>
<sequence length="98" mass="11312">MPKRPRKVKVVWRPLGKEQAWGQATVPGDPQHPTVEIDPRLSPRRELETLTHEALHIALPELSEKEVDRVGKVVSKVLWQENYRRVLQGKHTTPVRIS</sequence>
<proteinExistence type="predicted"/>